<gene>
    <name evidence="3" type="ORF">KP79_PYT11733</name>
</gene>
<evidence type="ECO:0000313" key="4">
    <source>
        <dbReference type="Proteomes" id="UP000242188"/>
    </source>
</evidence>
<accession>A0A210QSF0</accession>
<keyword evidence="2" id="KW-0812">Transmembrane</keyword>
<organism evidence="3 4">
    <name type="scientific">Mizuhopecten yessoensis</name>
    <name type="common">Japanese scallop</name>
    <name type="synonym">Patinopecten yessoensis</name>
    <dbReference type="NCBI Taxonomy" id="6573"/>
    <lineage>
        <taxon>Eukaryota</taxon>
        <taxon>Metazoa</taxon>
        <taxon>Spiralia</taxon>
        <taxon>Lophotrochozoa</taxon>
        <taxon>Mollusca</taxon>
        <taxon>Bivalvia</taxon>
        <taxon>Autobranchia</taxon>
        <taxon>Pteriomorphia</taxon>
        <taxon>Pectinida</taxon>
        <taxon>Pectinoidea</taxon>
        <taxon>Pectinidae</taxon>
        <taxon>Mizuhopecten</taxon>
    </lineage>
</organism>
<feature type="region of interest" description="Disordered" evidence="1">
    <location>
        <begin position="181"/>
        <end position="200"/>
    </location>
</feature>
<evidence type="ECO:0000313" key="3">
    <source>
        <dbReference type="EMBL" id="OWF51670.1"/>
    </source>
</evidence>
<name>A0A210QSF0_MIZYE</name>
<dbReference type="EMBL" id="NEDP02002179">
    <property type="protein sequence ID" value="OWF51670.1"/>
    <property type="molecule type" value="Genomic_DNA"/>
</dbReference>
<dbReference type="OrthoDB" id="10463488at2759"/>
<feature type="region of interest" description="Disordered" evidence="1">
    <location>
        <begin position="103"/>
        <end position="142"/>
    </location>
</feature>
<keyword evidence="4" id="KW-1185">Reference proteome</keyword>
<reference evidence="3 4" key="1">
    <citation type="journal article" date="2017" name="Nat. Ecol. Evol.">
        <title>Scallop genome provides insights into evolution of bilaterian karyotype and development.</title>
        <authorList>
            <person name="Wang S."/>
            <person name="Zhang J."/>
            <person name="Jiao W."/>
            <person name="Li J."/>
            <person name="Xun X."/>
            <person name="Sun Y."/>
            <person name="Guo X."/>
            <person name="Huan P."/>
            <person name="Dong B."/>
            <person name="Zhang L."/>
            <person name="Hu X."/>
            <person name="Sun X."/>
            <person name="Wang J."/>
            <person name="Zhao C."/>
            <person name="Wang Y."/>
            <person name="Wang D."/>
            <person name="Huang X."/>
            <person name="Wang R."/>
            <person name="Lv J."/>
            <person name="Li Y."/>
            <person name="Zhang Z."/>
            <person name="Liu B."/>
            <person name="Lu W."/>
            <person name="Hui Y."/>
            <person name="Liang J."/>
            <person name="Zhou Z."/>
            <person name="Hou R."/>
            <person name="Li X."/>
            <person name="Liu Y."/>
            <person name="Li H."/>
            <person name="Ning X."/>
            <person name="Lin Y."/>
            <person name="Zhao L."/>
            <person name="Xing Q."/>
            <person name="Dou J."/>
            <person name="Li Y."/>
            <person name="Mao J."/>
            <person name="Guo H."/>
            <person name="Dou H."/>
            <person name="Li T."/>
            <person name="Mu C."/>
            <person name="Jiang W."/>
            <person name="Fu Q."/>
            <person name="Fu X."/>
            <person name="Miao Y."/>
            <person name="Liu J."/>
            <person name="Yu Q."/>
            <person name="Li R."/>
            <person name="Liao H."/>
            <person name="Li X."/>
            <person name="Kong Y."/>
            <person name="Jiang Z."/>
            <person name="Chourrout D."/>
            <person name="Li R."/>
            <person name="Bao Z."/>
        </authorList>
    </citation>
    <scope>NUCLEOTIDE SEQUENCE [LARGE SCALE GENOMIC DNA]</scope>
    <source>
        <strain evidence="3 4">PY_sf001</strain>
    </source>
</reference>
<dbReference type="Proteomes" id="UP000242188">
    <property type="component" value="Unassembled WGS sequence"/>
</dbReference>
<feature type="compositionally biased region" description="Polar residues" evidence="1">
    <location>
        <begin position="103"/>
        <end position="135"/>
    </location>
</feature>
<dbReference type="AlphaFoldDB" id="A0A210QSF0"/>
<feature type="transmembrane region" description="Helical" evidence="2">
    <location>
        <begin position="59"/>
        <end position="80"/>
    </location>
</feature>
<evidence type="ECO:0000256" key="2">
    <source>
        <dbReference type="SAM" id="Phobius"/>
    </source>
</evidence>
<comment type="caution">
    <text evidence="3">The sequence shown here is derived from an EMBL/GenBank/DDBJ whole genome shotgun (WGS) entry which is preliminary data.</text>
</comment>
<evidence type="ECO:0000256" key="1">
    <source>
        <dbReference type="SAM" id="MobiDB-lite"/>
    </source>
</evidence>
<keyword evidence="2" id="KW-0472">Membrane</keyword>
<proteinExistence type="predicted"/>
<protein>
    <submittedName>
        <fullName evidence="3">Uncharacterized protein</fullName>
    </submittedName>
</protein>
<sequence length="200" mass="22092">MDDDSVDEHCRFGYYENNGEYEESYLSCSSEDYCCGDFMDRSCCVKSEYADKDEDPPTIGLMFGSIAACIMFIVLCACICGKMARRQLPNSDTDQPYTVQTNVNSVDGPTLTSLPNQIQTSGVSSTIQTSTPSGSETRDTFDALPPSYEECIEKNCIQPPPDYHTVSMCINNAYSSSEQNISSNTEQCEHIDSPASSEWV</sequence>
<keyword evidence="2" id="KW-1133">Transmembrane helix</keyword>